<evidence type="ECO:0000259" key="13">
    <source>
        <dbReference type="PROSITE" id="PS50862"/>
    </source>
</evidence>
<dbReference type="GO" id="GO:0016740">
    <property type="term" value="F:transferase activity"/>
    <property type="evidence" value="ECO:0007669"/>
    <property type="project" value="UniProtKB-ARBA"/>
</dbReference>
<dbReference type="InterPro" id="IPR050062">
    <property type="entry name" value="Pro-tRNA_synthetase"/>
</dbReference>
<dbReference type="InterPro" id="IPR006195">
    <property type="entry name" value="aa-tRNA-synth_II"/>
</dbReference>
<dbReference type="SUPFAM" id="SSF55826">
    <property type="entry name" value="YbaK/ProRS associated domain"/>
    <property type="match status" value="1"/>
</dbReference>
<dbReference type="PRINTS" id="PR01046">
    <property type="entry name" value="TRNASYNTHPRO"/>
</dbReference>
<dbReference type="InterPro" id="IPR036754">
    <property type="entry name" value="YbaK/aa-tRNA-synt-asso_dom_sf"/>
</dbReference>
<dbReference type="SUPFAM" id="SSF55681">
    <property type="entry name" value="Class II aaRS and biotin synthetases"/>
    <property type="match status" value="1"/>
</dbReference>
<dbReference type="FunFam" id="3.30.930.10:FF:000043">
    <property type="entry name" value="Proline--tRNA ligase"/>
    <property type="match status" value="1"/>
</dbReference>
<evidence type="ECO:0000256" key="1">
    <source>
        <dbReference type="ARBA" id="ARBA00004496"/>
    </source>
</evidence>
<dbReference type="Proteomes" id="UP000520011">
    <property type="component" value="Unassembled WGS sequence"/>
</dbReference>
<dbReference type="SUPFAM" id="SSF52954">
    <property type="entry name" value="Class II aaRS ABD-related"/>
    <property type="match status" value="1"/>
</dbReference>
<keyword evidence="15" id="KW-1185">Reference proteome</keyword>
<keyword evidence="3 12" id="KW-0963">Cytoplasm</keyword>
<dbReference type="NCBIfam" id="NF006625">
    <property type="entry name" value="PRK09194.1"/>
    <property type="match status" value="1"/>
</dbReference>
<keyword evidence="4 12" id="KW-0436">Ligase</keyword>
<evidence type="ECO:0000313" key="15">
    <source>
        <dbReference type="Proteomes" id="UP000520011"/>
    </source>
</evidence>
<evidence type="ECO:0000313" key="14">
    <source>
        <dbReference type="EMBL" id="MBB5323637.1"/>
    </source>
</evidence>
<comment type="caution">
    <text evidence="14">The sequence shown here is derived from an EMBL/GenBank/DDBJ whole genome shotgun (WGS) entry which is preliminary data.</text>
</comment>
<dbReference type="InterPro" id="IPR044140">
    <property type="entry name" value="ProRS_anticodon_short"/>
</dbReference>
<comment type="subcellular location">
    <subcellularLocation>
        <location evidence="1 12">Cytoplasm</location>
    </subcellularLocation>
</comment>
<dbReference type="Pfam" id="PF03129">
    <property type="entry name" value="HGTP_anticodon"/>
    <property type="match status" value="1"/>
</dbReference>
<dbReference type="FunFam" id="3.40.50.800:FF:000011">
    <property type="entry name" value="Proline--tRNA ligase"/>
    <property type="match status" value="1"/>
</dbReference>
<dbReference type="Gene3D" id="3.40.50.800">
    <property type="entry name" value="Anticodon-binding domain"/>
    <property type="match status" value="1"/>
</dbReference>
<feature type="domain" description="Aminoacyl-transfer RNA synthetases class-II family profile" evidence="13">
    <location>
        <begin position="33"/>
        <end position="465"/>
    </location>
</feature>
<accession>A0A7W8MTP1</accession>
<evidence type="ECO:0000256" key="7">
    <source>
        <dbReference type="ARBA" id="ARBA00022917"/>
    </source>
</evidence>
<dbReference type="GO" id="GO:0005829">
    <property type="term" value="C:cytosol"/>
    <property type="evidence" value="ECO:0007669"/>
    <property type="project" value="TreeGrafter"/>
</dbReference>
<dbReference type="EMBL" id="JACHEP010000002">
    <property type="protein sequence ID" value="MBB5323637.1"/>
    <property type="molecule type" value="Genomic_DNA"/>
</dbReference>
<dbReference type="Gene3D" id="3.90.960.10">
    <property type="entry name" value="YbaK/aminoacyl-tRNA synthetase-associated domain"/>
    <property type="match status" value="1"/>
</dbReference>
<dbReference type="InterPro" id="IPR002314">
    <property type="entry name" value="aa-tRNA-synt_IIb"/>
</dbReference>
<sequence length="567" mass="63695">MKQSQSFIPTLREVPADAEVKSHQLLLRAGFIRQSASGVYTFLPLGLRVLQKVEAIIREEMNRAGAIELLMPALQQAELWQESGRWYSYGPELMRLKDRHDRDFALGPTHEEVITALVRDEVKTYKKLPLTLYQIQTKFRDEKRPRFGLLRGREFIMKDAYSFHTSKESLDEVYNKMYEAYSNIFRRCGLNFRAVIADSGAIGGKDTHEFMVLSEIGEDTIAYSDSSDYAANIEMAPVVTTYKKSDEPLRPLEKVYTPEQKTIEEVASFLQVAPEKCIKSLLFKVDDRYVLVLVRGDHEANDVKVKNVLDASIVELASPEETKEVMNCPVGSLGPIGVTESVTVIADYAVQAIVNGVCGANEEGYHYIGVNADRDFTVSQYADLRFIQEGDPSPDGNGTIRFARGIEVGHVFKLGTRYSEAMNATYLDENGRMQTMIMGCYGIGVSRLLAAIAEQFGDENGLVWPATVAPFHVHLISINSKNDEQRELADEWYEKLRQAGLEVLYDDRPERPGVKFADSDLIGIPVRVTVGKRAGEGIVEVKVRQTGESMEVHVNELVETVKRLLQS</sequence>
<dbReference type="PANTHER" id="PTHR42753:SF2">
    <property type="entry name" value="PROLINE--TRNA LIGASE"/>
    <property type="match status" value="1"/>
</dbReference>
<evidence type="ECO:0000256" key="2">
    <source>
        <dbReference type="ARBA" id="ARBA00011738"/>
    </source>
</evidence>
<comment type="catalytic activity">
    <reaction evidence="9 12">
        <text>tRNA(Pro) + L-proline + ATP = L-prolyl-tRNA(Pro) + AMP + diphosphate</text>
        <dbReference type="Rhea" id="RHEA:14305"/>
        <dbReference type="Rhea" id="RHEA-COMP:9700"/>
        <dbReference type="Rhea" id="RHEA-COMP:9702"/>
        <dbReference type="ChEBI" id="CHEBI:30616"/>
        <dbReference type="ChEBI" id="CHEBI:33019"/>
        <dbReference type="ChEBI" id="CHEBI:60039"/>
        <dbReference type="ChEBI" id="CHEBI:78442"/>
        <dbReference type="ChEBI" id="CHEBI:78532"/>
        <dbReference type="ChEBI" id="CHEBI:456215"/>
        <dbReference type="EC" id="6.1.1.15"/>
    </reaction>
</comment>
<keyword evidence="6 12" id="KW-0067">ATP-binding</keyword>
<dbReference type="GO" id="GO:0002161">
    <property type="term" value="F:aminoacyl-tRNA deacylase activity"/>
    <property type="evidence" value="ECO:0007669"/>
    <property type="project" value="InterPro"/>
</dbReference>
<dbReference type="GO" id="GO:0006433">
    <property type="term" value="P:prolyl-tRNA aminoacylation"/>
    <property type="evidence" value="ECO:0007669"/>
    <property type="project" value="UniProtKB-UniRule"/>
</dbReference>
<dbReference type="CDD" id="cd00861">
    <property type="entry name" value="ProRS_anticodon_short"/>
    <property type="match status" value="1"/>
</dbReference>
<dbReference type="Pfam" id="PF00587">
    <property type="entry name" value="tRNA-synt_2b"/>
    <property type="match status" value="1"/>
</dbReference>
<evidence type="ECO:0000256" key="12">
    <source>
        <dbReference type="HAMAP-Rule" id="MF_01569"/>
    </source>
</evidence>
<dbReference type="HAMAP" id="MF_01569">
    <property type="entry name" value="Pro_tRNA_synth_type1"/>
    <property type="match status" value="1"/>
</dbReference>
<dbReference type="PANTHER" id="PTHR42753">
    <property type="entry name" value="MITOCHONDRIAL RIBOSOME PROTEIN L39/PROLYL-TRNA LIGASE FAMILY MEMBER"/>
    <property type="match status" value="1"/>
</dbReference>
<evidence type="ECO:0000256" key="11">
    <source>
        <dbReference type="ARBA" id="ARBA00060755"/>
    </source>
</evidence>
<name>A0A7W8MTP1_9BACL</name>
<dbReference type="RefSeq" id="WP_183251585.1">
    <property type="nucleotide sequence ID" value="NZ_JACHEP010000002.1"/>
</dbReference>
<evidence type="ECO:0000256" key="6">
    <source>
        <dbReference type="ARBA" id="ARBA00022840"/>
    </source>
</evidence>
<dbReference type="InterPro" id="IPR004154">
    <property type="entry name" value="Anticodon-bd"/>
</dbReference>
<dbReference type="Pfam" id="PF04073">
    <property type="entry name" value="tRNA_edit"/>
    <property type="match status" value="1"/>
</dbReference>
<dbReference type="InterPro" id="IPR007214">
    <property type="entry name" value="YbaK/aa-tRNA-synth-assoc-dom"/>
</dbReference>
<dbReference type="InterPro" id="IPR023717">
    <property type="entry name" value="Pro-tRNA-Synthase_IIa_type1"/>
</dbReference>
<dbReference type="InterPro" id="IPR002316">
    <property type="entry name" value="Pro-tRNA-ligase_IIa"/>
</dbReference>
<evidence type="ECO:0000256" key="4">
    <source>
        <dbReference type="ARBA" id="ARBA00022598"/>
    </source>
</evidence>
<reference evidence="14 15" key="1">
    <citation type="submission" date="2020-08" db="EMBL/GenBank/DDBJ databases">
        <title>Genomic Encyclopedia of Type Strains, Phase IV (KMG-IV): sequencing the most valuable type-strain genomes for metagenomic binning, comparative biology and taxonomic classification.</title>
        <authorList>
            <person name="Goeker M."/>
        </authorList>
    </citation>
    <scope>NUCLEOTIDE SEQUENCE [LARGE SCALE GENOMIC DNA]</scope>
    <source>
        <strain evidence="14 15">DSM 16325</strain>
    </source>
</reference>
<organism evidence="14 15">
    <name type="scientific">Anoxybacteroides tepidamans</name>
    <dbReference type="NCBI Taxonomy" id="265948"/>
    <lineage>
        <taxon>Bacteria</taxon>
        <taxon>Bacillati</taxon>
        <taxon>Bacillota</taxon>
        <taxon>Bacilli</taxon>
        <taxon>Bacillales</taxon>
        <taxon>Anoxybacillaceae</taxon>
        <taxon>Anoxybacteroides</taxon>
    </lineage>
</organism>
<comment type="similarity">
    <text evidence="11 12">Belongs to the class-II aminoacyl-tRNA synthetase family. ProS type 1 subfamily.</text>
</comment>
<keyword evidence="5 12" id="KW-0547">Nucleotide-binding</keyword>
<dbReference type="CDD" id="cd04334">
    <property type="entry name" value="ProRS-INS"/>
    <property type="match status" value="1"/>
</dbReference>
<keyword evidence="8 12" id="KW-0030">Aminoacyl-tRNA synthetase</keyword>
<dbReference type="GO" id="GO:0004827">
    <property type="term" value="F:proline-tRNA ligase activity"/>
    <property type="evidence" value="ECO:0007669"/>
    <property type="project" value="UniProtKB-UniRule"/>
</dbReference>
<proteinExistence type="inferred from homology"/>
<dbReference type="PROSITE" id="PS50862">
    <property type="entry name" value="AA_TRNA_LIGASE_II"/>
    <property type="match status" value="1"/>
</dbReference>
<dbReference type="InterPro" id="IPR036621">
    <property type="entry name" value="Anticodon-bd_dom_sf"/>
</dbReference>
<dbReference type="GO" id="GO:0005524">
    <property type="term" value="F:ATP binding"/>
    <property type="evidence" value="ECO:0007669"/>
    <property type="project" value="UniProtKB-UniRule"/>
</dbReference>
<dbReference type="Gene3D" id="3.30.930.10">
    <property type="entry name" value="Bira Bifunctional Protein, Domain 2"/>
    <property type="match status" value="2"/>
</dbReference>
<dbReference type="FunFam" id="3.30.930.10:FF:000065">
    <property type="entry name" value="Proline--tRNA ligase"/>
    <property type="match status" value="1"/>
</dbReference>
<evidence type="ECO:0000256" key="8">
    <source>
        <dbReference type="ARBA" id="ARBA00023146"/>
    </source>
</evidence>
<dbReference type="InterPro" id="IPR045864">
    <property type="entry name" value="aa-tRNA-synth_II/BPL/LPL"/>
</dbReference>
<gene>
    <name evidence="12" type="primary">proS</name>
    <name evidence="14" type="ORF">HNQ34_000729</name>
</gene>
<keyword evidence="7 12" id="KW-0648">Protein biosynthesis</keyword>
<dbReference type="NCBIfam" id="TIGR00409">
    <property type="entry name" value="proS_fam_II"/>
    <property type="match status" value="1"/>
</dbReference>
<evidence type="ECO:0000256" key="9">
    <source>
        <dbReference type="ARBA" id="ARBA00047671"/>
    </source>
</evidence>
<dbReference type="InterPro" id="IPR004500">
    <property type="entry name" value="Pro-tRNA-synth_IIa_bac-type"/>
</dbReference>
<dbReference type="EC" id="6.1.1.15" evidence="12"/>
<evidence type="ECO:0000256" key="3">
    <source>
        <dbReference type="ARBA" id="ARBA00022490"/>
    </source>
</evidence>
<protein>
    <recommendedName>
        <fullName evidence="12">Proline--tRNA ligase</fullName>
        <ecNumber evidence="12">6.1.1.15</ecNumber>
    </recommendedName>
    <alternativeName>
        <fullName evidence="12">Prolyl-tRNA synthetase</fullName>
        <shortName evidence="12">ProRS</shortName>
    </alternativeName>
</protein>
<dbReference type="GO" id="GO:0140096">
    <property type="term" value="F:catalytic activity, acting on a protein"/>
    <property type="evidence" value="ECO:0007669"/>
    <property type="project" value="UniProtKB-ARBA"/>
</dbReference>
<dbReference type="InterPro" id="IPR033730">
    <property type="entry name" value="ProRS_core_prok"/>
</dbReference>
<evidence type="ECO:0000256" key="10">
    <source>
        <dbReference type="ARBA" id="ARBA00053664"/>
    </source>
</evidence>
<dbReference type="PIRSF" id="PIRSF001535">
    <property type="entry name" value="ProRS_1"/>
    <property type="match status" value="1"/>
</dbReference>
<dbReference type="CDD" id="cd00779">
    <property type="entry name" value="ProRS_core_prok"/>
    <property type="match status" value="1"/>
</dbReference>
<dbReference type="AlphaFoldDB" id="A0A7W8MTP1"/>
<comment type="subunit">
    <text evidence="2 12">Homodimer.</text>
</comment>
<evidence type="ECO:0000256" key="5">
    <source>
        <dbReference type="ARBA" id="ARBA00022741"/>
    </source>
</evidence>
<comment type="function">
    <text evidence="10 12">Catalyzes the attachment of proline to tRNA(Pro) in a two-step reaction: proline is first activated by ATP to form Pro-AMP and then transferred to the acceptor end of tRNA(Pro). As ProRS can inadvertently accommodate and process non-cognate amino acids such as alanine and cysteine, to avoid such errors it has two additional distinct editing activities against alanine. One activity is designated as 'pretransfer' editing and involves the tRNA(Pro)-independent hydrolysis of activated Ala-AMP. The other activity is designated 'posttransfer' editing and involves deacylation of mischarged Ala-tRNA(Pro). The misacylated Cys-tRNA(Pro) is not edited by ProRS.</text>
</comment>
<comment type="domain">
    <text evidence="12">Consists of three domains: the N-terminal catalytic domain, the editing domain and the C-terminal anticodon-binding domain.</text>
</comment>